<dbReference type="Gene3D" id="3.30.565.10">
    <property type="entry name" value="Histidine kinase-like ATPase, C-terminal domain"/>
    <property type="match status" value="1"/>
</dbReference>
<dbReference type="NCBIfam" id="NF046044">
    <property type="entry name" value="PnpS"/>
    <property type="match status" value="1"/>
</dbReference>
<dbReference type="Pfam" id="PF00512">
    <property type="entry name" value="HisKA"/>
    <property type="match status" value="1"/>
</dbReference>
<feature type="domain" description="HAMP" evidence="16">
    <location>
        <begin position="166"/>
        <end position="219"/>
    </location>
</feature>
<dbReference type="RefSeq" id="WP_132742616.1">
    <property type="nucleotide sequence ID" value="NZ_SLXK01000001.1"/>
</dbReference>
<dbReference type="PROSITE" id="PS50113">
    <property type="entry name" value="PAC"/>
    <property type="match status" value="1"/>
</dbReference>
<dbReference type="OrthoDB" id="9813151at2"/>
<dbReference type="InterPro" id="IPR003661">
    <property type="entry name" value="HisK_dim/P_dom"/>
</dbReference>
<dbReference type="Gene3D" id="3.30.450.20">
    <property type="entry name" value="PAS domain"/>
    <property type="match status" value="1"/>
</dbReference>
<keyword evidence="10" id="KW-0067">ATP-binding</keyword>
<dbReference type="InterPro" id="IPR036890">
    <property type="entry name" value="HATPase_C_sf"/>
</dbReference>
<dbReference type="GO" id="GO:0000155">
    <property type="term" value="F:phosphorelay sensor kinase activity"/>
    <property type="evidence" value="ECO:0007669"/>
    <property type="project" value="InterPro"/>
</dbReference>
<feature type="domain" description="Histidine kinase" evidence="14">
    <location>
        <begin position="349"/>
        <end position="566"/>
    </location>
</feature>
<dbReference type="PANTHER" id="PTHR45453:SF1">
    <property type="entry name" value="PHOSPHATE REGULON SENSOR PROTEIN PHOR"/>
    <property type="match status" value="1"/>
</dbReference>
<comment type="catalytic activity">
    <reaction evidence="1">
        <text>ATP + protein L-histidine = ADP + protein N-phospho-L-histidine.</text>
        <dbReference type="EC" id="2.7.13.3"/>
    </reaction>
</comment>
<feature type="transmembrane region" description="Helical" evidence="13">
    <location>
        <begin position="142"/>
        <end position="161"/>
    </location>
</feature>
<dbReference type="Pfam" id="PF00989">
    <property type="entry name" value="PAS"/>
    <property type="match status" value="1"/>
</dbReference>
<dbReference type="NCBIfam" id="TIGR00229">
    <property type="entry name" value="sensory_box"/>
    <property type="match status" value="1"/>
</dbReference>
<evidence type="ECO:0000256" key="9">
    <source>
        <dbReference type="ARBA" id="ARBA00022777"/>
    </source>
</evidence>
<accession>A0A4R2PCG1</accession>
<name>A0A4R2PCG1_9BACL</name>
<dbReference type="InterPro" id="IPR003594">
    <property type="entry name" value="HATPase_dom"/>
</dbReference>
<dbReference type="GO" id="GO:0045121">
    <property type="term" value="C:membrane raft"/>
    <property type="evidence" value="ECO:0007669"/>
    <property type="project" value="UniProtKB-SubCell"/>
</dbReference>
<dbReference type="Gene3D" id="6.10.340.10">
    <property type="match status" value="1"/>
</dbReference>
<dbReference type="InterPro" id="IPR000700">
    <property type="entry name" value="PAS-assoc_C"/>
</dbReference>
<evidence type="ECO:0000256" key="5">
    <source>
        <dbReference type="ARBA" id="ARBA00022475"/>
    </source>
</evidence>
<dbReference type="SUPFAM" id="SSF55785">
    <property type="entry name" value="PYP-like sensor domain (PAS domain)"/>
    <property type="match status" value="1"/>
</dbReference>
<dbReference type="InterPro" id="IPR004358">
    <property type="entry name" value="Sig_transdc_His_kin-like_C"/>
</dbReference>
<dbReference type="SMART" id="SM00388">
    <property type="entry name" value="HisKA"/>
    <property type="match status" value="1"/>
</dbReference>
<dbReference type="InterPro" id="IPR000014">
    <property type="entry name" value="PAS"/>
</dbReference>
<evidence type="ECO:0000313" key="18">
    <source>
        <dbReference type="Proteomes" id="UP000295416"/>
    </source>
</evidence>
<dbReference type="InterPro" id="IPR013767">
    <property type="entry name" value="PAS_fold"/>
</dbReference>
<dbReference type="PROSITE" id="PS50885">
    <property type="entry name" value="HAMP"/>
    <property type="match status" value="1"/>
</dbReference>
<dbReference type="EC" id="2.7.13.3" evidence="4"/>
<evidence type="ECO:0000256" key="10">
    <source>
        <dbReference type="ARBA" id="ARBA00022840"/>
    </source>
</evidence>
<dbReference type="SMART" id="SM00091">
    <property type="entry name" value="PAS"/>
    <property type="match status" value="1"/>
</dbReference>
<dbReference type="CDD" id="cd00130">
    <property type="entry name" value="PAS"/>
    <property type="match status" value="1"/>
</dbReference>
<keyword evidence="18" id="KW-1185">Reference proteome</keyword>
<dbReference type="SMART" id="SM00387">
    <property type="entry name" value="HATPase_c"/>
    <property type="match status" value="1"/>
</dbReference>
<evidence type="ECO:0000256" key="4">
    <source>
        <dbReference type="ARBA" id="ARBA00012438"/>
    </source>
</evidence>
<comment type="caution">
    <text evidence="17">The sequence shown here is derived from an EMBL/GenBank/DDBJ whole genome shotgun (WGS) entry which is preliminary data.</text>
</comment>
<keyword evidence="9 17" id="KW-0418">Kinase</keyword>
<dbReference type="InterPro" id="IPR005467">
    <property type="entry name" value="His_kinase_dom"/>
</dbReference>
<gene>
    <name evidence="17" type="ORF">EV207_10171</name>
</gene>
<evidence type="ECO:0000313" key="17">
    <source>
        <dbReference type="EMBL" id="TCP32098.1"/>
    </source>
</evidence>
<keyword evidence="11" id="KW-0902">Two-component regulatory system</keyword>
<sequence>MMSNHYKWIRWIVILLCLTGLILIINETIKAANSKQYENVLKERVPGIQAIALKQGHLHIDAESNKSLNRYVKNVGGSLTIYDTDGQAVYSTRRHPHQLKAPKKLPLYQNSHGAFTIIEPMIQQKKTTGFIKMEGELPRVKGLLIFYVILFIAGILLVLLYDRLVRKFSRSIREAASMAEDLSQGRYQKRASEYIEDSDVSRLNYSLNVLARSLEKIAKSYLTQQDRLKTLIENIGSGLIFIDGNGRISLVNKTYRETFQAPTENWLNQTYQDVIPHSEVTLLITETFKSGTALTKQLKLPIRIERKHFDVSCAPILDQNERLRGIVVVFHDITELKKLEKMRKDFVANVSHELKTPVTSVIGFTETLLDGAMEEPELQDKFLNIILSESKRLQTLISELLELSKIEQEHFEIKWEHVQMTELLDDTIMVLTEKAGEKGITLTDSTKEAGIALGDPQRIRQIMINLITNAISYTSAGGKIQTEIKNMGDGVKLIVSDTGIGIEPNQIPRIFERFYRVDKARSRNLGGTGLGLAIVKHLVEAHGGRIDVASKPGEGTTFEITFKKPIA</sequence>
<evidence type="ECO:0000259" key="15">
    <source>
        <dbReference type="PROSITE" id="PS50113"/>
    </source>
</evidence>
<dbReference type="SUPFAM" id="SSF47384">
    <property type="entry name" value="Homodimeric domain of signal transducing histidine kinase"/>
    <property type="match status" value="1"/>
</dbReference>
<dbReference type="InterPro" id="IPR035965">
    <property type="entry name" value="PAS-like_dom_sf"/>
</dbReference>
<keyword evidence="8" id="KW-0547">Nucleotide-binding</keyword>
<dbReference type="GO" id="GO:0006355">
    <property type="term" value="P:regulation of DNA-templated transcription"/>
    <property type="evidence" value="ECO:0007669"/>
    <property type="project" value="InterPro"/>
</dbReference>
<dbReference type="PANTHER" id="PTHR45453">
    <property type="entry name" value="PHOSPHATE REGULON SENSOR PROTEIN PHOR"/>
    <property type="match status" value="1"/>
</dbReference>
<keyword evidence="7" id="KW-0808">Transferase</keyword>
<dbReference type="AlphaFoldDB" id="A0A4R2PCG1"/>
<feature type="domain" description="PAC" evidence="15">
    <location>
        <begin position="278"/>
        <end position="345"/>
    </location>
</feature>
<dbReference type="InterPro" id="IPR003660">
    <property type="entry name" value="HAMP_dom"/>
</dbReference>
<dbReference type="CDD" id="cd00082">
    <property type="entry name" value="HisKA"/>
    <property type="match status" value="1"/>
</dbReference>
<evidence type="ECO:0000259" key="14">
    <source>
        <dbReference type="PROSITE" id="PS50109"/>
    </source>
</evidence>
<evidence type="ECO:0000256" key="13">
    <source>
        <dbReference type="SAM" id="Phobius"/>
    </source>
</evidence>
<dbReference type="PRINTS" id="PR00344">
    <property type="entry name" value="BCTRLSENSOR"/>
</dbReference>
<evidence type="ECO:0000256" key="11">
    <source>
        <dbReference type="ARBA" id="ARBA00023012"/>
    </source>
</evidence>
<keyword evidence="5" id="KW-1003">Cell membrane</keyword>
<evidence type="ECO:0000256" key="7">
    <source>
        <dbReference type="ARBA" id="ARBA00022679"/>
    </source>
</evidence>
<organism evidence="17 18">
    <name type="scientific">Scopulibacillus darangshiensis</name>
    <dbReference type="NCBI Taxonomy" id="442528"/>
    <lineage>
        <taxon>Bacteria</taxon>
        <taxon>Bacillati</taxon>
        <taxon>Bacillota</taxon>
        <taxon>Bacilli</taxon>
        <taxon>Bacillales</taxon>
        <taxon>Sporolactobacillaceae</taxon>
        <taxon>Scopulibacillus</taxon>
    </lineage>
</organism>
<keyword evidence="12 13" id="KW-0472">Membrane</keyword>
<evidence type="ECO:0000256" key="3">
    <source>
        <dbReference type="ARBA" id="ARBA00004651"/>
    </source>
</evidence>
<evidence type="ECO:0000256" key="1">
    <source>
        <dbReference type="ARBA" id="ARBA00000085"/>
    </source>
</evidence>
<dbReference type="GO" id="GO:0005886">
    <property type="term" value="C:plasma membrane"/>
    <property type="evidence" value="ECO:0007669"/>
    <property type="project" value="UniProtKB-SubCell"/>
</dbReference>
<reference evidence="17 18" key="1">
    <citation type="submission" date="2019-03" db="EMBL/GenBank/DDBJ databases">
        <title>Genomic Encyclopedia of Type Strains, Phase IV (KMG-IV): sequencing the most valuable type-strain genomes for metagenomic binning, comparative biology and taxonomic classification.</title>
        <authorList>
            <person name="Goeker M."/>
        </authorList>
    </citation>
    <scope>NUCLEOTIDE SEQUENCE [LARGE SCALE GENOMIC DNA]</scope>
    <source>
        <strain evidence="17 18">DSM 19377</strain>
    </source>
</reference>
<dbReference type="CDD" id="cd00075">
    <property type="entry name" value="HATPase"/>
    <property type="match status" value="1"/>
</dbReference>
<dbReference type="FunFam" id="3.30.565.10:FF:000023">
    <property type="entry name" value="PAS domain-containing sensor histidine kinase"/>
    <property type="match status" value="1"/>
</dbReference>
<evidence type="ECO:0000256" key="8">
    <source>
        <dbReference type="ARBA" id="ARBA00022741"/>
    </source>
</evidence>
<dbReference type="Gene3D" id="1.10.287.130">
    <property type="match status" value="1"/>
</dbReference>
<protein>
    <recommendedName>
        <fullName evidence="4">histidine kinase</fullName>
        <ecNumber evidence="4">2.7.13.3</ecNumber>
    </recommendedName>
</protein>
<keyword evidence="6" id="KW-0597">Phosphoprotein</keyword>
<evidence type="ECO:0000256" key="2">
    <source>
        <dbReference type="ARBA" id="ARBA00004314"/>
    </source>
</evidence>
<evidence type="ECO:0000256" key="12">
    <source>
        <dbReference type="ARBA" id="ARBA00023136"/>
    </source>
</evidence>
<dbReference type="EMBL" id="SLXK01000001">
    <property type="protein sequence ID" value="TCP32098.1"/>
    <property type="molecule type" value="Genomic_DNA"/>
</dbReference>
<keyword evidence="13" id="KW-0812">Transmembrane</keyword>
<dbReference type="InterPro" id="IPR050351">
    <property type="entry name" value="BphY/WalK/GraS-like"/>
</dbReference>
<dbReference type="InterPro" id="IPR036097">
    <property type="entry name" value="HisK_dim/P_sf"/>
</dbReference>
<dbReference type="GO" id="GO:0004721">
    <property type="term" value="F:phosphoprotein phosphatase activity"/>
    <property type="evidence" value="ECO:0007669"/>
    <property type="project" value="TreeGrafter"/>
</dbReference>
<dbReference type="SUPFAM" id="SSF55874">
    <property type="entry name" value="ATPase domain of HSP90 chaperone/DNA topoisomerase II/histidine kinase"/>
    <property type="match status" value="1"/>
</dbReference>
<dbReference type="PROSITE" id="PS50109">
    <property type="entry name" value="HIS_KIN"/>
    <property type="match status" value="1"/>
</dbReference>
<proteinExistence type="predicted"/>
<keyword evidence="13" id="KW-1133">Transmembrane helix</keyword>
<dbReference type="Proteomes" id="UP000295416">
    <property type="component" value="Unassembled WGS sequence"/>
</dbReference>
<dbReference type="FunFam" id="1.10.287.130:FF:000001">
    <property type="entry name" value="Two-component sensor histidine kinase"/>
    <property type="match status" value="1"/>
</dbReference>
<dbReference type="GO" id="GO:0016036">
    <property type="term" value="P:cellular response to phosphate starvation"/>
    <property type="evidence" value="ECO:0007669"/>
    <property type="project" value="TreeGrafter"/>
</dbReference>
<evidence type="ECO:0000256" key="6">
    <source>
        <dbReference type="ARBA" id="ARBA00022553"/>
    </source>
</evidence>
<dbReference type="GO" id="GO:0005524">
    <property type="term" value="F:ATP binding"/>
    <property type="evidence" value="ECO:0007669"/>
    <property type="project" value="UniProtKB-KW"/>
</dbReference>
<dbReference type="Pfam" id="PF02518">
    <property type="entry name" value="HATPase_c"/>
    <property type="match status" value="1"/>
</dbReference>
<evidence type="ECO:0000259" key="16">
    <source>
        <dbReference type="PROSITE" id="PS50885"/>
    </source>
</evidence>
<comment type="subcellular location">
    <subcellularLocation>
        <location evidence="3">Cell membrane</location>
        <topology evidence="3">Multi-pass membrane protein</topology>
    </subcellularLocation>
    <subcellularLocation>
        <location evidence="2">Membrane raft</location>
        <topology evidence="2">Multi-pass membrane protein</topology>
    </subcellularLocation>
</comment>